<dbReference type="EMBL" id="LT629692">
    <property type="protein sequence ID" value="SDG34909.1"/>
    <property type="molecule type" value="Genomic_DNA"/>
</dbReference>
<evidence type="ECO:0000313" key="1">
    <source>
        <dbReference type="EMBL" id="SDG34909.1"/>
    </source>
</evidence>
<dbReference type="RefSeq" id="WP_091484847.1">
    <property type="nucleotide sequence ID" value="NZ_LT629692.1"/>
</dbReference>
<organism evidence="1 2">
    <name type="scientific">Microbacterium pygmaeum</name>
    <dbReference type="NCBI Taxonomy" id="370764"/>
    <lineage>
        <taxon>Bacteria</taxon>
        <taxon>Bacillati</taxon>
        <taxon>Actinomycetota</taxon>
        <taxon>Actinomycetes</taxon>
        <taxon>Micrococcales</taxon>
        <taxon>Microbacteriaceae</taxon>
        <taxon>Microbacterium</taxon>
    </lineage>
</organism>
<accession>A0A1G7TJR7</accession>
<dbReference type="STRING" id="370764.SAMN04489810_0060"/>
<dbReference type="InterPro" id="IPR028037">
    <property type="entry name" value="Antitoxin_Rv0909/MT0933"/>
</dbReference>
<gene>
    <name evidence="1" type="ORF">SAMN04489810_0060</name>
</gene>
<reference evidence="1 2" key="1">
    <citation type="submission" date="2016-10" db="EMBL/GenBank/DDBJ databases">
        <authorList>
            <person name="de Groot N.N."/>
        </authorList>
    </citation>
    <scope>NUCLEOTIDE SEQUENCE [LARGE SCALE GENOMIC DNA]</scope>
    <source>
        <strain evidence="1 2">DSM 23142</strain>
    </source>
</reference>
<evidence type="ECO:0000313" key="2">
    <source>
        <dbReference type="Proteomes" id="UP000199009"/>
    </source>
</evidence>
<dbReference type="Proteomes" id="UP000199009">
    <property type="component" value="Chromosome I"/>
</dbReference>
<dbReference type="Pfam" id="PF14013">
    <property type="entry name" value="MT0933_antitox"/>
    <property type="match status" value="1"/>
</dbReference>
<proteinExistence type="predicted"/>
<protein>
    <submittedName>
        <fullName evidence="1">MT0933-like antitoxin protein</fullName>
    </submittedName>
</protein>
<dbReference type="AlphaFoldDB" id="A0A1G7TJR7"/>
<sequence length="72" mass="7812">MGIDDLVNQGKQFLDQNKDKIGEALKSDQAEDISDKALDAAAEFVKKVAPDSVDQHVDGVRDNIDKAVGNEK</sequence>
<dbReference type="OrthoDB" id="3267972at2"/>
<keyword evidence="2" id="KW-1185">Reference proteome</keyword>
<name>A0A1G7TJR7_9MICO</name>